<keyword evidence="1" id="KW-0812">Transmembrane</keyword>
<name>A0A644Z650_9ZZZZ</name>
<sequence>MDLLGGCQLTLLPALLAQRVRLNVSVTDAFPSTTISFVGSRVAFVLVIMFVRRLLMLGTVLLAHGKPTATGVGAGTFWFVWHRFTSLQA</sequence>
<protein>
    <submittedName>
        <fullName evidence="2">Uncharacterized protein</fullName>
    </submittedName>
</protein>
<organism evidence="2">
    <name type="scientific">bioreactor metagenome</name>
    <dbReference type="NCBI Taxonomy" id="1076179"/>
    <lineage>
        <taxon>unclassified sequences</taxon>
        <taxon>metagenomes</taxon>
        <taxon>ecological metagenomes</taxon>
    </lineage>
</organism>
<evidence type="ECO:0000256" key="1">
    <source>
        <dbReference type="SAM" id="Phobius"/>
    </source>
</evidence>
<keyword evidence="1" id="KW-0472">Membrane</keyword>
<feature type="transmembrane region" description="Helical" evidence="1">
    <location>
        <begin position="33"/>
        <end position="51"/>
    </location>
</feature>
<proteinExistence type="predicted"/>
<evidence type="ECO:0000313" key="2">
    <source>
        <dbReference type="EMBL" id="MPM35481.1"/>
    </source>
</evidence>
<reference evidence="2" key="1">
    <citation type="submission" date="2019-08" db="EMBL/GenBank/DDBJ databases">
        <authorList>
            <person name="Kucharzyk K."/>
            <person name="Murdoch R.W."/>
            <person name="Higgins S."/>
            <person name="Loffler F."/>
        </authorList>
    </citation>
    <scope>NUCLEOTIDE SEQUENCE</scope>
</reference>
<gene>
    <name evidence="2" type="ORF">SDC9_82074</name>
</gene>
<comment type="caution">
    <text evidence="2">The sequence shown here is derived from an EMBL/GenBank/DDBJ whole genome shotgun (WGS) entry which is preliminary data.</text>
</comment>
<dbReference type="AlphaFoldDB" id="A0A644Z650"/>
<dbReference type="EMBL" id="VSSQ01007299">
    <property type="protein sequence ID" value="MPM35481.1"/>
    <property type="molecule type" value="Genomic_DNA"/>
</dbReference>
<keyword evidence="1" id="KW-1133">Transmembrane helix</keyword>
<accession>A0A644Z650</accession>